<dbReference type="RefSeq" id="WP_015852007.1">
    <property type="nucleotide sequence ID" value="NC_012881.1"/>
</dbReference>
<dbReference type="KEGG" id="dsa:Desal_2132"/>
<dbReference type="EMBL" id="CP001649">
    <property type="protein sequence ID" value="ACS80191.1"/>
    <property type="molecule type" value="Genomic_DNA"/>
</dbReference>
<feature type="region of interest" description="Disordered" evidence="1">
    <location>
        <begin position="229"/>
        <end position="267"/>
    </location>
</feature>
<dbReference type="STRING" id="526222.Desal_2132"/>
<evidence type="ECO:0008006" key="4">
    <source>
        <dbReference type="Google" id="ProtNLM"/>
    </source>
</evidence>
<keyword evidence="3" id="KW-1185">Reference proteome</keyword>
<dbReference type="AlphaFoldDB" id="C6BVY8"/>
<feature type="compositionally biased region" description="Low complexity" evidence="1">
    <location>
        <begin position="236"/>
        <end position="254"/>
    </location>
</feature>
<evidence type="ECO:0000313" key="2">
    <source>
        <dbReference type="EMBL" id="ACS80191.1"/>
    </source>
</evidence>
<organism evidence="2 3">
    <name type="scientific">Maridesulfovibrio salexigens (strain ATCC 14822 / DSM 2638 / NCIMB 8403 / VKM B-1763)</name>
    <name type="common">Desulfovibrio salexigens</name>
    <dbReference type="NCBI Taxonomy" id="526222"/>
    <lineage>
        <taxon>Bacteria</taxon>
        <taxon>Pseudomonadati</taxon>
        <taxon>Thermodesulfobacteriota</taxon>
        <taxon>Desulfovibrionia</taxon>
        <taxon>Desulfovibrionales</taxon>
        <taxon>Desulfovibrionaceae</taxon>
        <taxon>Maridesulfovibrio</taxon>
    </lineage>
</organism>
<reference evidence="2 3" key="1">
    <citation type="submission" date="2009-06" db="EMBL/GenBank/DDBJ databases">
        <title>Complete sequence of Desulfovibrio salexigens DSM 2638.</title>
        <authorList>
            <consortium name="US DOE Joint Genome Institute"/>
            <person name="Lucas S."/>
            <person name="Copeland A."/>
            <person name="Lapidus A."/>
            <person name="Glavina del Rio T."/>
            <person name="Tice H."/>
            <person name="Bruce D."/>
            <person name="Goodwin L."/>
            <person name="Pitluck S."/>
            <person name="Munk A.C."/>
            <person name="Brettin T."/>
            <person name="Detter J.C."/>
            <person name="Han C."/>
            <person name="Tapia R."/>
            <person name="Larimer F."/>
            <person name="Land M."/>
            <person name="Hauser L."/>
            <person name="Kyrpides N."/>
            <person name="Anderson I."/>
            <person name="Wall J.D."/>
            <person name="Arkin A.P."/>
            <person name="Dehal P."/>
            <person name="Chivian D."/>
            <person name="Giles B."/>
            <person name="Hazen T.C."/>
        </authorList>
    </citation>
    <scope>NUCLEOTIDE SEQUENCE [LARGE SCALE GENOMIC DNA]</scope>
    <source>
        <strain evidence="3">ATCC 14822 / DSM 2638 / NCIMB 8403 / VKM B-1763</strain>
    </source>
</reference>
<proteinExistence type="predicted"/>
<dbReference type="Pfam" id="PF25209">
    <property type="entry name" value="Phage_capsid_4"/>
    <property type="match status" value="1"/>
</dbReference>
<dbReference type="eggNOG" id="COG3087">
    <property type="taxonomic scope" value="Bacteria"/>
</dbReference>
<name>C6BVY8_MARSD</name>
<dbReference type="OrthoDB" id="9806592at2"/>
<gene>
    <name evidence="2" type="ordered locus">Desal_2132</name>
</gene>
<evidence type="ECO:0000313" key="3">
    <source>
        <dbReference type="Proteomes" id="UP000002601"/>
    </source>
</evidence>
<sequence>MLKQFPANLSAKAQEPLQLTADLKLSEAEEGKARRFRIVGYTGAVIQRYFRFVIDLTGIRSEKVMPILEEHEVKKKVGLADSSKLEKEGFVLEGSFVDTKEANEIIRLSDQGWPYQASIGVWPEAIEEVKSGATVTVNGMELTGPLYVWRKSFVRETSFCVLGADGKTGAVAMTEQPEPKPEDSVMKTWLKAFLRANGLEDITEDSARTHLKQMGLDYEALNALKDAPAWMSSGGSTPAPAQQSAPQAPAQATAGTDPKQPEQVDPQKVALAERERMKFIDQQVVMFGLSDDFKQGLINGGLPVEKLNGLILEEISDQPEHQPLKGTGYIVGGLTEGQKLHDAMVSGMLFRAGVKEDKPAPGYEDFRVMRLTDLARDILERGGVKTRGLSHSQLSKKVLRPMSLSASTSDFPSIFAAITNKVLQKAYAEAPATWKPWVNIVPVSDFREIHGISLSEAPDLELLDEHGEYKTGSFGDSMESYRIARYGKNVKLTREMMINDDLRAFLRIPQLFGNASARKVADIVYDLLLSNPKMSDGIPLFDTRHKNIETEADFKKHVCSDTLKSGRKRMRLQKGPKGAKLDLRPRFLLVPVEQETDAEVLIRSTALPDENKSSGVHNPWAGKLIPIAEPRLDDKDPDATYLIADPKQVDGIEVAFLDGIEEPFVDEEPDFDSDGLKIKVRLEAGAGVMDHRAFQKNPGK</sequence>
<protein>
    <recommendedName>
        <fullName evidence="4">Mu-like prophage major head subunit gpT</fullName>
    </recommendedName>
</protein>
<evidence type="ECO:0000256" key="1">
    <source>
        <dbReference type="SAM" id="MobiDB-lite"/>
    </source>
</evidence>
<accession>C6BVY8</accession>
<dbReference type="HOGENOM" id="CLU_024622_2_0_7"/>
<dbReference type="Proteomes" id="UP000002601">
    <property type="component" value="Chromosome"/>
</dbReference>